<feature type="non-terminal residue" evidence="1">
    <location>
        <position position="265"/>
    </location>
</feature>
<dbReference type="InterPro" id="IPR023296">
    <property type="entry name" value="Glyco_hydro_beta-prop_sf"/>
</dbReference>
<sequence>YPYQEEHSDSNIQLCYAESTDGITWSKPNLGITGFNGTEDTNIIFSPEMHPDGNGLHGSNIFKDPSAPASARYKLTYMGRADNGQNVVHGAISRDGINWNLLDDPLLMENADSQTTIAWSEEKNCYVGYFRHWENGRRHITYSESDNFEKWPSSTFLIGAEAFLEPSTDYYTNGYNKWPEAPNAHLMFPTMYYRGTDEFPGDHLSVSLGFSRGGLNWQFPLDEPFIPLGGTGTGREGMVFAGSGIVELPNKSIAIPLGCCPYTHN</sequence>
<feature type="non-terminal residue" evidence="1">
    <location>
        <position position="1"/>
    </location>
</feature>
<evidence type="ECO:0000313" key="1">
    <source>
        <dbReference type="EMBL" id="GAG09910.1"/>
    </source>
</evidence>
<dbReference type="SUPFAM" id="SSF75005">
    <property type="entry name" value="Arabinanase/levansucrase/invertase"/>
    <property type="match status" value="1"/>
</dbReference>
<dbReference type="Gene3D" id="2.115.10.20">
    <property type="entry name" value="Glycosyl hydrolase domain, family 43"/>
    <property type="match status" value="1"/>
</dbReference>
<organism evidence="1">
    <name type="scientific">marine sediment metagenome</name>
    <dbReference type="NCBI Taxonomy" id="412755"/>
    <lineage>
        <taxon>unclassified sequences</taxon>
        <taxon>metagenomes</taxon>
        <taxon>ecological metagenomes</taxon>
    </lineage>
</organism>
<gene>
    <name evidence="1" type="ORF">S01H1_42836</name>
</gene>
<reference evidence="1" key="1">
    <citation type="journal article" date="2014" name="Front. Microbiol.">
        <title>High frequency of phylogenetically diverse reductive dehalogenase-homologous genes in deep subseafloor sedimentary metagenomes.</title>
        <authorList>
            <person name="Kawai M."/>
            <person name="Futagami T."/>
            <person name="Toyoda A."/>
            <person name="Takaki Y."/>
            <person name="Nishi S."/>
            <person name="Hori S."/>
            <person name="Arai W."/>
            <person name="Tsubouchi T."/>
            <person name="Morono Y."/>
            <person name="Uchiyama I."/>
            <person name="Ito T."/>
            <person name="Fujiyama A."/>
            <person name="Inagaki F."/>
            <person name="Takami H."/>
        </authorList>
    </citation>
    <scope>NUCLEOTIDE SEQUENCE</scope>
    <source>
        <strain evidence="1">Expedition CK06-06</strain>
    </source>
</reference>
<accession>X0UVX4</accession>
<name>X0UVX4_9ZZZZ</name>
<evidence type="ECO:0008006" key="2">
    <source>
        <dbReference type="Google" id="ProtNLM"/>
    </source>
</evidence>
<proteinExistence type="predicted"/>
<dbReference type="AlphaFoldDB" id="X0UVX4"/>
<dbReference type="EMBL" id="BARS01027257">
    <property type="protein sequence ID" value="GAG09910.1"/>
    <property type="molecule type" value="Genomic_DNA"/>
</dbReference>
<comment type="caution">
    <text evidence="1">The sequence shown here is derived from an EMBL/GenBank/DDBJ whole genome shotgun (WGS) entry which is preliminary data.</text>
</comment>
<protein>
    <recommendedName>
        <fullName evidence="2">Glycosyl hydrolase family 32 N-terminal domain-containing protein</fullName>
    </recommendedName>
</protein>